<evidence type="ECO:0000313" key="3">
    <source>
        <dbReference type="Proteomes" id="UP000317421"/>
    </source>
</evidence>
<dbReference type="Gene3D" id="3.30.2310.20">
    <property type="entry name" value="RelE-like"/>
    <property type="match status" value="1"/>
</dbReference>
<evidence type="ECO:0000256" key="1">
    <source>
        <dbReference type="ARBA" id="ARBA00022649"/>
    </source>
</evidence>
<dbReference type="InterPro" id="IPR007712">
    <property type="entry name" value="RelE/ParE_toxin"/>
</dbReference>
<accession>A0A5C6A188</accession>
<proteinExistence type="predicted"/>
<organism evidence="2 3">
    <name type="scientific">Botrimarina colliarenosi</name>
    <dbReference type="NCBI Taxonomy" id="2528001"/>
    <lineage>
        <taxon>Bacteria</taxon>
        <taxon>Pseudomonadati</taxon>
        <taxon>Planctomycetota</taxon>
        <taxon>Planctomycetia</taxon>
        <taxon>Pirellulales</taxon>
        <taxon>Lacipirellulaceae</taxon>
        <taxon>Botrimarina</taxon>
    </lineage>
</organism>
<protein>
    <submittedName>
        <fullName evidence="2">Plasmid stabilization system protein</fullName>
    </submittedName>
</protein>
<dbReference type="Pfam" id="PF05016">
    <property type="entry name" value="ParE_toxin"/>
    <property type="match status" value="1"/>
</dbReference>
<gene>
    <name evidence="2" type="ORF">Pla108_41120</name>
</gene>
<dbReference type="EMBL" id="SJPR01000011">
    <property type="protein sequence ID" value="TWT92313.1"/>
    <property type="molecule type" value="Genomic_DNA"/>
</dbReference>
<sequence length="108" mass="12227">MFEVELSARAERDFDSIVRYLLKRSPTGAARWIDAFEAMLSALPNSAEANALAPENADHLDTIRNAFFKTRSGRTYRALYIIRGGRLFITHIRGPGQDRVGDLRETDQ</sequence>
<keyword evidence="3" id="KW-1185">Reference proteome</keyword>
<comment type="caution">
    <text evidence="2">The sequence shown here is derived from an EMBL/GenBank/DDBJ whole genome shotgun (WGS) entry which is preliminary data.</text>
</comment>
<evidence type="ECO:0000313" key="2">
    <source>
        <dbReference type="EMBL" id="TWT92313.1"/>
    </source>
</evidence>
<dbReference type="Proteomes" id="UP000317421">
    <property type="component" value="Unassembled WGS sequence"/>
</dbReference>
<keyword evidence="1" id="KW-1277">Toxin-antitoxin system</keyword>
<name>A0A5C6A188_9BACT</name>
<dbReference type="RefSeq" id="WP_197526751.1">
    <property type="nucleotide sequence ID" value="NZ_SJPR01000011.1"/>
</dbReference>
<dbReference type="InterPro" id="IPR035093">
    <property type="entry name" value="RelE/ParE_toxin_dom_sf"/>
</dbReference>
<reference evidence="2 3" key="1">
    <citation type="submission" date="2019-02" db="EMBL/GenBank/DDBJ databases">
        <title>Deep-cultivation of Planctomycetes and their phenomic and genomic characterization uncovers novel biology.</title>
        <authorList>
            <person name="Wiegand S."/>
            <person name="Jogler M."/>
            <person name="Boedeker C."/>
            <person name="Pinto D."/>
            <person name="Vollmers J."/>
            <person name="Rivas-Marin E."/>
            <person name="Kohn T."/>
            <person name="Peeters S.H."/>
            <person name="Heuer A."/>
            <person name="Rast P."/>
            <person name="Oberbeckmann S."/>
            <person name="Bunk B."/>
            <person name="Jeske O."/>
            <person name="Meyerdierks A."/>
            <person name="Storesund J.E."/>
            <person name="Kallscheuer N."/>
            <person name="Luecker S."/>
            <person name="Lage O.M."/>
            <person name="Pohl T."/>
            <person name="Merkel B.J."/>
            <person name="Hornburger P."/>
            <person name="Mueller R.-W."/>
            <person name="Bruemmer F."/>
            <person name="Labrenz M."/>
            <person name="Spormann A.M."/>
            <person name="Op Den Camp H."/>
            <person name="Overmann J."/>
            <person name="Amann R."/>
            <person name="Jetten M.S.M."/>
            <person name="Mascher T."/>
            <person name="Medema M.H."/>
            <person name="Devos D.P."/>
            <person name="Kaster A.-K."/>
            <person name="Ovreas L."/>
            <person name="Rohde M."/>
            <person name="Galperin M.Y."/>
            <person name="Jogler C."/>
        </authorList>
    </citation>
    <scope>NUCLEOTIDE SEQUENCE [LARGE SCALE GENOMIC DNA]</scope>
    <source>
        <strain evidence="2 3">Pla108</strain>
    </source>
</reference>
<dbReference type="AlphaFoldDB" id="A0A5C6A188"/>